<proteinExistence type="predicted"/>
<dbReference type="OrthoDB" id="9811543at2"/>
<gene>
    <name evidence="7" type="ORF">SAMN02745118_02548</name>
</gene>
<dbReference type="EMBL" id="FUWM01000027">
    <property type="protein sequence ID" value="SKA02650.1"/>
    <property type="molecule type" value="Genomic_DNA"/>
</dbReference>
<dbReference type="PROSITE" id="PS01102">
    <property type="entry name" value="ZF_DKSA_1"/>
    <property type="match status" value="1"/>
</dbReference>
<evidence type="ECO:0000313" key="8">
    <source>
        <dbReference type="Proteomes" id="UP000190625"/>
    </source>
</evidence>
<keyword evidence="3" id="KW-0862">Zinc</keyword>
<dbReference type="NCBIfam" id="TIGR02890">
    <property type="entry name" value="bacill_yteA"/>
    <property type="match status" value="1"/>
</dbReference>
<evidence type="ECO:0000256" key="5">
    <source>
        <dbReference type="SAM" id="MobiDB-lite"/>
    </source>
</evidence>
<keyword evidence="1" id="KW-0479">Metal-binding</keyword>
<feature type="zinc finger region" description="dksA C4-type" evidence="4">
    <location>
        <begin position="94"/>
        <end position="118"/>
    </location>
</feature>
<evidence type="ECO:0000313" key="7">
    <source>
        <dbReference type="EMBL" id="SKA02650.1"/>
    </source>
</evidence>
<evidence type="ECO:0000256" key="1">
    <source>
        <dbReference type="ARBA" id="ARBA00022723"/>
    </source>
</evidence>
<dbReference type="PANTHER" id="PTHR33823:SF4">
    <property type="entry name" value="GENERAL STRESS PROTEIN 16O"/>
    <property type="match status" value="1"/>
</dbReference>
<feature type="region of interest" description="Disordered" evidence="5">
    <location>
        <begin position="247"/>
        <end position="282"/>
    </location>
</feature>
<keyword evidence="8" id="KW-1185">Reference proteome</keyword>
<sequence>MYQDNEHYKRQLLREKQRLLEQIENIDDTNYTGLGHSVRESTSELSNYDNHPADQALNTYEREKDLGLRDNAYQLLKQVEDALEQIESGNYGVCESCGQSINEERLDIMPYTTYCAECREKYDMAFETTDRPVEEDVLEPYGRAFNDNTGDVGFDGEDSWQAVAQYGTSNTPSDVADAVEQADVYIDSNEAHGSVDWTDRVSDQGFTTGDEEFDDENIVSWQPTTGAEELEDIQALDELEDLGEMEEVEKLEEELAEATEDEFKEEMSQGADFEEKFEWKED</sequence>
<evidence type="ECO:0000256" key="4">
    <source>
        <dbReference type="PROSITE-ProRule" id="PRU00510"/>
    </source>
</evidence>
<evidence type="ECO:0000259" key="6">
    <source>
        <dbReference type="Pfam" id="PF01258"/>
    </source>
</evidence>
<dbReference type="Proteomes" id="UP000190625">
    <property type="component" value="Unassembled WGS sequence"/>
</dbReference>
<dbReference type="Pfam" id="PF01258">
    <property type="entry name" value="zf-dskA_traR"/>
    <property type="match status" value="1"/>
</dbReference>
<dbReference type="InterPro" id="IPR014240">
    <property type="entry name" value="YteA"/>
</dbReference>
<protein>
    <submittedName>
        <fullName evidence="7">Transcriptional regulator, TraR/DksA family</fullName>
    </submittedName>
</protein>
<dbReference type="Gene3D" id="1.20.120.910">
    <property type="entry name" value="DksA, coiled-coil domain"/>
    <property type="match status" value="1"/>
</dbReference>
<keyword evidence="2" id="KW-0863">Zinc-finger</keyword>
<dbReference type="SUPFAM" id="SSF57716">
    <property type="entry name" value="Glucocorticoid receptor-like (DNA-binding domain)"/>
    <property type="match status" value="1"/>
</dbReference>
<dbReference type="GO" id="GO:0008270">
    <property type="term" value="F:zinc ion binding"/>
    <property type="evidence" value="ECO:0007669"/>
    <property type="project" value="UniProtKB-KW"/>
</dbReference>
<feature type="domain" description="Zinc finger DksA/TraR C4-type" evidence="6">
    <location>
        <begin position="89"/>
        <end position="122"/>
    </location>
</feature>
<dbReference type="STRING" id="142842.SAMN02745118_02548"/>
<dbReference type="InterPro" id="IPR020458">
    <property type="entry name" value="Znf_DskA_TraR_CS"/>
</dbReference>
<dbReference type="InterPro" id="IPR037187">
    <property type="entry name" value="DnaK_N"/>
</dbReference>
<name>A0A1T4QFT2_9FIRM</name>
<accession>A0A1T4QFT2</accession>
<dbReference type="AlphaFoldDB" id="A0A1T4QFT2"/>
<evidence type="ECO:0000256" key="3">
    <source>
        <dbReference type="ARBA" id="ARBA00022833"/>
    </source>
</evidence>
<evidence type="ECO:0000256" key="2">
    <source>
        <dbReference type="ARBA" id="ARBA00022771"/>
    </source>
</evidence>
<organism evidence="7 8">
    <name type="scientific">Selenihalanaerobacter shriftii</name>
    <dbReference type="NCBI Taxonomy" id="142842"/>
    <lineage>
        <taxon>Bacteria</taxon>
        <taxon>Bacillati</taxon>
        <taxon>Bacillota</taxon>
        <taxon>Clostridia</taxon>
        <taxon>Halanaerobiales</taxon>
        <taxon>Halobacteroidaceae</taxon>
        <taxon>Selenihalanaerobacter</taxon>
    </lineage>
</organism>
<feature type="compositionally biased region" description="Basic and acidic residues" evidence="5">
    <location>
        <begin position="273"/>
        <end position="282"/>
    </location>
</feature>
<reference evidence="8" key="1">
    <citation type="submission" date="2017-02" db="EMBL/GenBank/DDBJ databases">
        <authorList>
            <person name="Varghese N."/>
            <person name="Submissions S."/>
        </authorList>
    </citation>
    <scope>NUCLEOTIDE SEQUENCE [LARGE SCALE GENOMIC DNA]</scope>
    <source>
        <strain evidence="8">ATCC BAA-73</strain>
    </source>
</reference>
<dbReference type="SUPFAM" id="SSF109635">
    <property type="entry name" value="DnaK suppressor protein DksA, alpha-hairpin domain"/>
    <property type="match status" value="1"/>
</dbReference>
<dbReference type="RefSeq" id="WP_078810972.1">
    <property type="nucleotide sequence ID" value="NZ_FUWM01000027.1"/>
</dbReference>
<dbReference type="PROSITE" id="PS51128">
    <property type="entry name" value="ZF_DKSA_2"/>
    <property type="match status" value="1"/>
</dbReference>
<dbReference type="InterPro" id="IPR000962">
    <property type="entry name" value="Znf_DskA_TraR"/>
</dbReference>
<feature type="compositionally biased region" description="Acidic residues" evidence="5">
    <location>
        <begin position="247"/>
        <end position="264"/>
    </location>
</feature>
<dbReference type="PANTHER" id="PTHR33823">
    <property type="entry name" value="RNA POLYMERASE-BINDING TRANSCRIPTION FACTOR DKSA-RELATED"/>
    <property type="match status" value="1"/>
</dbReference>